<evidence type="ECO:0000256" key="1">
    <source>
        <dbReference type="ARBA" id="ARBA00004191"/>
    </source>
</evidence>
<dbReference type="CDD" id="cd00778">
    <property type="entry name" value="ProRS_core_arch_euk"/>
    <property type="match status" value="1"/>
</dbReference>
<evidence type="ECO:0000313" key="16">
    <source>
        <dbReference type="EMBL" id="KAF2304819.1"/>
    </source>
</evidence>
<keyword evidence="5" id="KW-0436">Ligase</keyword>
<evidence type="ECO:0000256" key="9">
    <source>
        <dbReference type="ARBA" id="ARBA00022917"/>
    </source>
</evidence>
<dbReference type="InterPro" id="IPR002314">
    <property type="entry name" value="aa-tRNA-synt_IIb"/>
</dbReference>
<dbReference type="InterPro" id="IPR012334">
    <property type="entry name" value="Pectin_lyas_fold"/>
</dbReference>
<dbReference type="InterPro" id="IPR036621">
    <property type="entry name" value="Anticodon-bd_dom_sf"/>
</dbReference>
<evidence type="ECO:0000256" key="4">
    <source>
        <dbReference type="ARBA" id="ARBA00022512"/>
    </source>
</evidence>
<dbReference type="Pfam" id="PF03129">
    <property type="entry name" value="HGTP_anticodon"/>
    <property type="match status" value="1"/>
</dbReference>
<dbReference type="SUPFAM" id="SSF55681">
    <property type="entry name" value="Class II aaRS and biotin synthetases"/>
    <property type="match status" value="1"/>
</dbReference>
<dbReference type="GO" id="GO:0004650">
    <property type="term" value="F:polygalacturonase activity"/>
    <property type="evidence" value="ECO:0007669"/>
    <property type="project" value="InterPro"/>
</dbReference>
<dbReference type="Gene3D" id="3.30.930.10">
    <property type="entry name" value="Bira Bifunctional Protein, Domain 2"/>
    <property type="match status" value="1"/>
</dbReference>
<dbReference type="Pfam" id="PF00587">
    <property type="entry name" value="tRNA-synt_2b"/>
    <property type="match status" value="1"/>
</dbReference>
<dbReference type="GO" id="GO:0005737">
    <property type="term" value="C:cytoplasm"/>
    <property type="evidence" value="ECO:0007669"/>
    <property type="project" value="InterPro"/>
</dbReference>
<comment type="caution">
    <text evidence="16">The sequence shown here is derived from an EMBL/GenBank/DDBJ whole genome shotgun (WGS) entry which is preliminary data.</text>
</comment>
<dbReference type="GO" id="GO:0005524">
    <property type="term" value="F:ATP binding"/>
    <property type="evidence" value="ECO:0007669"/>
    <property type="project" value="UniProtKB-KW"/>
</dbReference>
<comment type="similarity">
    <text evidence="2 14">Belongs to the glycosyl hydrolase 28 family.</text>
</comment>
<evidence type="ECO:0000256" key="8">
    <source>
        <dbReference type="ARBA" id="ARBA00022840"/>
    </source>
</evidence>
<dbReference type="InterPro" id="IPR004154">
    <property type="entry name" value="Anticodon-bd"/>
</dbReference>
<organism evidence="16 17">
    <name type="scientific">Hevea brasiliensis</name>
    <name type="common">Para rubber tree</name>
    <name type="synonym">Siphonia brasiliensis</name>
    <dbReference type="NCBI Taxonomy" id="3981"/>
    <lineage>
        <taxon>Eukaryota</taxon>
        <taxon>Viridiplantae</taxon>
        <taxon>Streptophyta</taxon>
        <taxon>Embryophyta</taxon>
        <taxon>Tracheophyta</taxon>
        <taxon>Spermatophyta</taxon>
        <taxon>Magnoliopsida</taxon>
        <taxon>eudicotyledons</taxon>
        <taxon>Gunneridae</taxon>
        <taxon>Pentapetalae</taxon>
        <taxon>rosids</taxon>
        <taxon>fabids</taxon>
        <taxon>Malpighiales</taxon>
        <taxon>Euphorbiaceae</taxon>
        <taxon>Crotonoideae</taxon>
        <taxon>Micrandreae</taxon>
        <taxon>Hevea</taxon>
    </lineage>
</organism>
<gene>
    <name evidence="16" type="ORF">GH714_038064</name>
</gene>
<dbReference type="FunFam" id="3.30.930.10:FF:000215">
    <property type="entry name" value="Proline--tRNA ligase cytoplasmic"/>
    <property type="match status" value="1"/>
</dbReference>
<dbReference type="InterPro" id="IPR016061">
    <property type="entry name" value="Pro-tRNA_ligase_II_C"/>
</dbReference>
<evidence type="ECO:0000256" key="12">
    <source>
        <dbReference type="ARBA" id="ARBA00029731"/>
    </source>
</evidence>
<dbReference type="PRINTS" id="PR01046">
    <property type="entry name" value="TRNASYNTHPRO"/>
</dbReference>
<evidence type="ECO:0000256" key="7">
    <source>
        <dbReference type="ARBA" id="ARBA00022801"/>
    </source>
</evidence>
<keyword evidence="7 14" id="KW-0378">Hydrolase</keyword>
<dbReference type="SMR" id="A0A6A6LYQ4"/>
<dbReference type="EC" id="6.1.1.15" evidence="3"/>
<keyword evidence="6" id="KW-0547">Nucleotide-binding</keyword>
<dbReference type="EMBL" id="JAAGAX010000009">
    <property type="protein sequence ID" value="KAF2304819.1"/>
    <property type="molecule type" value="Genomic_DNA"/>
</dbReference>
<evidence type="ECO:0000256" key="10">
    <source>
        <dbReference type="ARBA" id="ARBA00023146"/>
    </source>
</evidence>
<dbReference type="InterPro" id="IPR036180">
    <property type="entry name" value="Gelsolin-like_dom_sf"/>
</dbReference>
<dbReference type="GO" id="GO:0006433">
    <property type="term" value="P:prolyl-tRNA aminoacylation"/>
    <property type="evidence" value="ECO:0007669"/>
    <property type="project" value="InterPro"/>
</dbReference>
<dbReference type="CDD" id="cd00862">
    <property type="entry name" value="ProRS_anticodon_zinc"/>
    <property type="match status" value="1"/>
</dbReference>
<dbReference type="SUPFAM" id="SSF82754">
    <property type="entry name" value="C-terminal, gelsolin-like domain of Sec23/24"/>
    <property type="match status" value="1"/>
</dbReference>
<dbReference type="GO" id="GO:0005975">
    <property type="term" value="P:carbohydrate metabolic process"/>
    <property type="evidence" value="ECO:0007669"/>
    <property type="project" value="InterPro"/>
</dbReference>
<evidence type="ECO:0000256" key="2">
    <source>
        <dbReference type="ARBA" id="ARBA00008834"/>
    </source>
</evidence>
<dbReference type="InterPro" id="IPR002316">
    <property type="entry name" value="Pro-tRNA-ligase_IIa"/>
</dbReference>
<dbReference type="FunFam" id="3.40.20.10:FF:000036">
    <property type="entry name" value="Protein transport protein SEC23"/>
    <property type="match status" value="1"/>
</dbReference>
<dbReference type="HAMAP" id="MF_01571">
    <property type="entry name" value="Pro_tRNA_synth_type3"/>
    <property type="match status" value="1"/>
</dbReference>
<evidence type="ECO:0000256" key="13">
    <source>
        <dbReference type="ARBA" id="ARBA00047671"/>
    </source>
</evidence>
<dbReference type="PANTHER" id="PTHR43382">
    <property type="entry name" value="PROLYL-TRNA SYNTHETASE"/>
    <property type="match status" value="1"/>
</dbReference>
<dbReference type="InterPro" id="IPR004499">
    <property type="entry name" value="Pro-tRNA-ligase_IIa_arc-type"/>
</dbReference>
<keyword evidence="11 14" id="KW-0326">Glycosidase</keyword>
<dbReference type="InterPro" id="IPR045864">
    <property type="entry name" value="aa-tRNA-synth_II/BPL/LPL"/>
</dbReference>
<evidence type="ECO:0000313" key="17">
    <source>
        <dbReference type="Proteomes" id="UP000467840"/>
    </source>
</evidence>
<dbReference type="InterPro" id="IPR011050">
    <property type="entry name" value="Pectin_lyase_fold/virulence"/>
</dbReference>
<dbReference type="SUPFAM" id="SSF51126">
    <property type="entry name" value="Pectin lyase-like"/>
    <property type="match status" value="1"/>
</dbReference>
<sequence length="1084" mass="121999">MVAPRCLMHREGGTFEELPAYDLAMQSDTAVVLDHGTDVFIWLGAELAADEGRSAAALAACRTLAEELTELRFPAPRILAFKEGSSQARYFVSRLIPAHKDPPYEQEARFPQLRSLTTEQRTKLKCCFIHFDDPSFWGKKKEVKKETGLGLSFKKEESFGEWYSEVVVNGEMIEYYDIWLLYFEAVGNVNLGDHAIVQESINLVEAYPGFSCGLDDNLQAFFDAEIKKKMKIKNCFPLFVSSSVLEKEKDHVEGFAPEVAWVTKSGKSDLEIPVAIRPTSETVMYPYFSKWIRGHRDLPLKLNQWCNVVRWEFSNPTPFIRSREFLWQEGHTAFATKAEADEEVLQILELYRRIYEEFLAIPVIKGRKSEMEKFAGGLYTTSVEAFIPNTGRGIQGATSHCLGQNFAKMFEINFENEKGEKGMVWQNSWAYSTRTIGVMVMVHGDDKGLVLPPKVASVQVIVVPVPYKDADTQGIFDACTETVDTLCKAGIRAEADFRDNYSPGWKYSHWEMKGVPLRIEIGPKDLANNQVRAVRRDNAAKKDISRVNLVEQVKCILDDINQSLFDAAKQKRDACIQVVKTWDEFKEALSHRKMILAPWCDEEEVEQDVKERTRGEMGAAKSLCTPFEQPELPEVICFKRDANLRLSRAVLVVLNALPLESLQEMDLLGQKLLDKKCCAKMCLATIKSLCWNIVCEERKGVESEGEEEAAVSRFRDLLRKLETMLVDVLLVLALFSDVPWLIKGSSYCKRANSAAIRPHSVTITEFGAVGDGVTLNTKAFQNAIFYLNSFADKGGAKLFVPAGQWLTGSFDLISHLTLWLDKDAMILGSTNSDDWPVVDPLPSYGRGRELPGRRHRSLIYGCNLTDVVITGDNGTIDGQGSIWWNWFQTKTLNYTRPHLVELMNSTGIVISNLTFINSPFWTIHPVYCSQVIVQNVTIRAPLDSPNTDGIDPDSSDDVCIEDCYISTGDDIIAIKSGWDEYGISYARPCRNITIRRLVGQTRTSAGIAIGSEMSGGVSEVRAENIQFYNSSTGIRIKTSPGRGGYVRNIYISNITLTDVKIAIRFTARYGEHQMNIMIQKLFQS</sequence>
<dbReference type="PROSITE" id="PS50862">
    <property type="entry name" value="AA_TRNA_LIGASE_II"/>
    <property type="match status" value="1"/>
</dbReference>
<dbReference type="InterPro" id="IPR006626">
    <property type="entry name" value="PbH1"/>
</dbReference>
<dbReference type="Gene3D" id="3.40.20.10">
    <property type="entry name" value="Severin"/>
    <property type="match status" value="1"/>
</dbReference>
<evidence type="ECO:0000256" key="5">
    <source>
        <dbReference type="ARBA" id="ARBA00022598"/>
    </source>
</evidence>
<reference evidence="16 17" key="1">
    <citation type="journal article" date="2020" name="Mol. Plant">
        <title>The Chromosome-Based Rubber Tree Genome Provides New Insights into Spurge Genome Evolution and Rubber Biosynthesis.</title>
        <authorList>
            <person name="Liu J."/>
            <person name="Shi C."/>
            <person name="Shi C.C."/>
            <person name="Li W."/>
            <person name="Zhang Q.J."/>
            <person name="Zhang Y."/>
            <person name="Li K."/>
            <person name="Lu H.F."/>
            <person name="Shi C."/>
            <person name="Zhu S.T."/>
            <person name="Xiao Z.Y."/>
            <person name="Nan H."/>
            <person name="Yue Y."/>
            <person name="Zhu X.G."/>
            <person name="Wu Y."/>
            <person name="Hong X.N."/>
            <person name="Fan G.Y."/>
            <person name="Tong Y."/>
            <person name="Zhang D."/>
            <person name="Mao C.L."/>
            <person name="Liu Y.L."/>
            <person name="Hao S.J."/>
            <person name="Liu W.Q."/>
            <person name="Lv M.Q."/>
            <person name="Zhang H.B."/>
            <person name="Liu Y."/>
            <person name="Hu-Tang G.R."/>
            <person name="Wang J.P."/>
            <person name="Wang J.H."/>
            <person name="Sun Y.H."/>
            <person name="Ni S.B."/>
            <person name="Chen W.B."/>
            <person name="Zhang X.C."/>
            <person name="Jiao Y.N."/>
            <person name="Eichler E.E."/>
            <person name="Li G.H."/>
            <person name="Liu X."/>
            <person name="Gao L.Z."/>
        </authorList>
    </citation>
    <scope>NUCLEOTIDE SEQUENCE [LARGE SCALE GENOMIC DNA]</scope>
    <source>
        <strain evidence="17">cv. GT1</strain>
        <tissue evidence="16">Leaf</tissue>
    </source>
</reference>
<protein>
    <recommendedName>
        <fullName evidence="3">proline--tRNA ligase</fullName>
        <ecNumber evidence="3">6.1.1.15</ecNumber>
    </recommendedName>
    <alternativeName>
        <fullName evidence="12">Prolyl-tRNA synthetase</fullName>
    </alternativeName>
</protein>
<dbReference type="Pfam" id="PF00295">
    <property type="entry name" value="Glyco_hydro_28"/>
    <property type="match status" value="1"/>
</dbReference>
<evidence type="ECO:0000256" key="6">
    <source>
        <dbReference type="ARBA" id="ARBA00022741"/>
    </source>
</evidence>
<dbReference type="SUPFAM" id="SSF64586">
    <property type="entry name" value="C-terminal domain of ProRS"/>
    <property type="match status" value="1"/>
</dbReference>
<dbReference type="SMART" id="SM00946">
    <property type="entry name" value="ProRS-C_1"/>
    <property type="match status" value="1"/>
</dbReference>
<dbReference type="SMART" id="SM00710">
    <property type="entry name" value="PbH1"/>
    <property type="match status" value="5"/>
</dbReference>
<dbReference type="PANTHER" id="PTHR43382:SF2">
    <property type="entry name" value="BIFUNCTIONAL GLUTAMATE_PROLINE--TRNA LIGASE"/>
    <property type="match status" value="1"/>
</dbReference>
<name>A0A6A6LYQ4_HEVBR</name>
<dbReference type="Gene3D" id="3.40.50.800">
    <property type="entry name" value="Anticodon-binding domain"/>
    <property type="match status" value="1"/>
</dbReference>
<proteinExistence type="inferred from homology"/>
<accession>A0A6A6LYQ4</accession>
<keyword evidence="10" id="KW-0030">Aminoacyl-tRNA synthetase</keyword>
<keyword evidence="4" id="KW-0964">Secreted</keyword>
<dbReference type="GO" id="GO:0017101">
    <property type="term" value="C:aminoacyl-tRNA synthetase multienzyme complex"/>
    <property type="evidence" value="ECO:0007669"/>
    <property type="project" value="TreeGrafter"/>
</dbReference>
<comment type="subcellular location">
    <subcellularLocation>
        <location evidence="1">Secreted</location>
        <location evidence="1">Cell wall</location>
    </subcellularLocation>
</comment>
<keyword evidence="4" id="KW-0134">Cell wall</keyword>
<evidence type="ECO:0000259" key="15">
    <source>
        <dbReference type="PROSITE" id="PS50862"/>
    </source>
</evidence>
<keyword evidence="8" id="KW-0067">ATP-binding</keyword>
<dbReference type="SUPFAM" id="SSF52954">
    <property type="entry name" value="Class II aaRS ABD-related"/>
    <property type="match status" value="1"/>
</dbReference>
<evidence type="ECO:0000256" key="14">
    <source>
        <dbReference type="RuleBase" id="RU361169"/>
    </source>
</evidence>
<dbReference type="Pfam" id="PF09180">
    <property type="entry name" value="ProRS-C_1"/>
    <property type="match status" value="1"/>
</dbReference>
<dbReference type="FunFam" id="3.40.50.800:FF:000005">
    <property type="entry name" value="bifunctional glutamate/proline--tRNA ligase"/>
    <property type="match status" value="1"/>
</dbReference>
<dbReference type="InterPro" id="IPR000743">
    <property type="entry name" value="Glyco_hydro_28"/>
</dbReference>
<dbReference type="Proteomes" id="UP000467840">
    <property type="component" value="Chromosome 16"/>
</dbReference>
<dbReference type="NCBIfam" id="TIGR00408">
    <property type="entry name" value="proS_fam_I"/>
    <property type="match status" value="1"/>
</dbReference>
<dbReference type="CDD" id="cd11280">
    <property type="entry name" value="gelsolin_like"/>
    <property type="match status" value="1"/>
</dbReference>
<comment type="catalytic activity">
    <reaction evidence="13">
        <text>tRNA(Pro) + L-proline + ATP = L-prolyl-tRNA(Pro) + AMP + diphosphate</text>
        <dbReference type="Rhea" id="RHEA:14305"/>
        <dbReference type="Rhea" id="RHEA-COMP:9700"/>
        <dbReference type="Rhea" id="RHEA-COMP:9702"/>
        <dbReference type="ChEBI" id="CHEBI:30616"/>
        <dbReference type="ChEBI" id="CHEBI:33019"/>
        <dbReference type="ChEBI" id="CHEBI:60039"/>
        <dbReference type="ChEBI" id="CHEBI:78442"/>
        <dbReference type="ChEBI" id="CHEBI:78532"/>
        <dbReference type="ChEBI" id="CHEBI:456215"/>
        <dbReference type="EC" id="6.1.1.15"/>
    </reaction>
</comment>
<feature type="domain" description="Aminoacyl-transfer RNA synthetases class-II family profile" evidence="15">
    <location>
        <begin position="237"/>
        <end position="452"/>
    </location>
</feature>
<dbReference type="InterPro" id="IPR033721">
    <property type="entry name" value="ProRS_core_arch_euk"/>
</dbReference>
<dbReference type="Gene3D" id="3.30.110.30">
    <property type="entry name" value="C-terminal domain of ProRS"/>
    <property type="match status" value="1"/>
</dbReference>
<dbReference type="GO" id="GO:0004827">
    <property type="term" value="F:proline-tRNA ligase activity"/>
    <property type="evidence" value="ECO:0007669"/>
    <property type="project" value="UniProtKB-EC"/>
</dbReference>
<evidence type="ECO:0000256" key="11">
    <source>
        <dbReference type="ARBA" id="ARBA00023295"/>
    </source>
</evidence>
<keyword evidence="17" id="KW-1185">Reference proteome</keyword>
<keyword evidence="9" id="KW-0648">Protein biosynthesis</keyword>
<dbReference type="InterPro" id="IPR029006">
    <property type="entry name" value="ADF-H/Gelsolin-like_dom_sf"/>
</dbReference>
<dbReference type="InterPro" id="IPR017449">
    <property type="entry name" value="Pro-tRNA_synth_II"/>
</dbReference>
<dbReference type="Gene3D" id="2.160.20.10">
    <property type="entry name" value="Single-stranded right-handed beta-helix, Pectin lyase-like"/>
    <property type="match status" value="1"/>
</dbReference>
<evidence type="ECO:0000256" key="3">
    <source>
        <dbReference type="ARBA" id="ARBA00012831"/>
    </source>
</evidence>
<dbReference type="InterPro" id="IPR006195">
    <property type="entry name" value="aa-tRNA-synth_II"/>
</dbReference>
<dbReference type="AlphaFoldDB" id="A0A6A6LYQ4"/>